<dbReference type="PANTHER" id="PTHR10000:SF8">
    <property type="entry name" value="HAD SUPERFAMILY HYDROLASE-LIKE, TYPE 3"/>
    <property type="match status" value="1"/>
</dbReference>
<dbReference type="GO" id="GO:0016791">
    <property type="term" value="F:phosphatase activity"/>
    <property type="evidence" value="ECO:0007669"/>
    <property type="project" value="TreeGrafter"/>
</dbReference>
<proteinExistence type="predicted"/>
<dbReference type="InterPro" id="IPR036412">
    <property type="entry name" value="HAD-like_sf"/>
</dbReference>
<dbReference type="AlphaFoldDB" id="A0A1X6WL64"/>
<dbReference type="SFLD" id="SFLDG01140">
    <property type="entry name" value="C2.B:_Phosphomannomutase_and_P"/>
    <property type="match status" value="1"/>
</dbReference>
<dbReference type="CDD" id="cd07516">
    <property type="entry name" value="HAD_Pase"/>
    <property type="match status" value="1"/>
</dbReference>
<dbReference type="PROSITE" id="PS01229">
    <property type="entry name" value="COF_2"/>
    <property type="match status" value="1"/>
</dbReference>
<dbReference type="Gene3D" id="3.30.1240.10">
    <property type="match status" value="1"/>
</dbReference>
<dbReference type="Pfam" id="PF08282">
    <property type="entry name" value="Hydrolase_3"/>
    <property type="match status" value="1"/>
</dbReference>
<reference evidence="2" key="1">
    <citation type="submission" date="2017-02" db="EMBL/GenBank/DDBJ databases">
        <authorList>
            <person name="Dridi B."/>
        </authorList>
    </citation>
    <scope>NUCLEOTIDE SEQUENCE [LARGE SCALE GENOMIC DNA]</scope>
    <source>
        <strain evidence="2">bH819</strain>
    </source>
</reference>
<dbReference type="GO" id="GO:0000287">
    <property type="term" value="F:magnesium ion binding"/>
    <property type="evidence" value="ECO:0007669"/>
    <property type="project" value="TreeGrafter"/>
</dbReference>
<dbReference type="InterPro" id="IPR006379">
    <property type="entry name" value="HAD-SF_hydro_IIB"/>
</dbReference>
<dbReference type="PANTHER" id="PTHR10000">
    <property type="entry name" value="PHOSPHOSERINE PHOSPHATASE"/>
    <property type="match status" value="1"/>
</dbReference>
<evidence type="ECO:0000313" key="1">
    <source>
        <dbReference type="EMBL" id="SLM85008.1"/>
    </source>
</evidence>
<dbReference type="InterPro" id="IPR023214">
    <property type="entry name" value="HAD_sf"/>
</dbReference>
<dbReference type="EMBL" id="FWFD01000007">
    <property type="protein sequence ID" value="SLM85008.1"/>
    <property type="molecule type" value="Genomic_DNA"/>
</dbReference>
<dbReference type="NCBIfam" id="TIGR01484">
    <property type="entry name" value="HAD-SF-IIB"/>
    <property type="match status" value="1"/>
</dbReference>
<keyword evidence="1" id="KW-0378">Hydrolase</keyword>
<dbReference type="SUPFAM" id="SSF56784">
    <property type="entry name" value="HAD-like"/>
    <property type="match status" value="1"/>
</dbReference>
<organism evidence="1 2">
    <name type="scientific">Vagococcus fluvialis bH819</name>
    <dbReference type="NCBI Taxonomy" id="1255619"/>
    <lineage>
        <taxon>Bacteria</taxon>
        <taxon>Bacillati</taxon>
        <taxon>Bacillota</taxon>
        <taxon>Bacilli</taxon>
        <taxon>Lactobacillales</taxon>
        <taxon>Enterococcaceae</taxon>
        <taxon>Vagococcus</taxon>
    </lineage>
</organism>
<accession>A0A1X6WL64</accession>
<gene>
    <name evidence="1" type="ORF">FM121_02855</name>
</gene>
<name>A0A1X6WL64_9ENTE</name>
<dbReference type="OrthoDB" id="9790031at2"/>
<dbReference type="InterPro" id="IPR000150">
    <property type="entry name" value="Cof"/>
</dbReference>
<dbReference type="SFLD" id="SFLDS00003">
    <property type="entry name" value="Haloacid_Dehalogenase"/>
    <property type="match status" value="1"/>
</dbReference>
<dbReference type="Proteomes" id="UP000195918">
    <property type="component" value="Unassembled WGS sequence"/>
</dbReference>
<dbReference type="NCBIfam" id="TIGR00099">
    <property type="entry name" value="Cof-subfamily"/>
    <property type="match status" value="1"/>
</dbReference>
<sequence length="269" mass="30573">MITHIFSDLDGTLLNETGDVTETNAAMIIHSGIPFSLVSARTPNDMAPIVEKLHLTSPQVAFNGGLIYRNEAGKRVIISEEFIEWKMAQKIITLIQTCYPSLSFSFYDDDNWYTCKIDEGIKREESIGSQIPQVVERETFFSQAPRKLFKIMLWIFDAEVMEEAKEFFEKLEIEELAFTQSSPSTLEITNIKAQKSKGIDYILSHYDLDKEHVAAFGDGHNDISMLEKVGHPVVMENASDEVKVYGRYITKTNLEDGVGYGIETYFLKK</sequence>
<dbReference type="Gene3D" id="3.40.50.1000">
    <property type="entry name" value="HAD superfamily/HAD-like"/>
    <property type="match status" value="1"/>
</dbReference>
<dbReference type="GO" id="GO:0005829">
    <property type="term" value="C:cytosol"/>
    <property type="evidence" value="ECO:0007669"/>
    <property type="project" value="TreeGrafter"/>
</dbReference>
<protein>
    <submittedName>
        <fullName evidence="1">Hydrolase (HAD superfamily)</fullName>
    </submittedName>
</protein>
<evidence type="ECO:0000313" key="2">
    <source>
        <dbReference type="Proteomes" id="UP000195918"/>
    </source>
</evidence>
<keyword evidence="2" id="KW-1185">Reference proteome</keyword>
<dbReference type="RefSeq" id="WP_086950649.1">
    <property type="nucleotide sequence ID" value="NZ_FWFD01000007.1"/>
</dbReference>